<evidence type="ECO:0000256" key="3">
    <source>
        <dbReference type="ARBA" id="ARBA00022801"/>
    </source>
</evidence>
<dbReference type="GO" id="GO:0071586">
    <property type="term" value="P:CAAX-box protein processing"/>
    <property type="evidence" value="ECO:0007669"/>
    <property type="project" value="InterPro"/>
</dbReference>
<evidence type="ECO:0000256" key="4">
    <source>
        <dbReference type="ARBA" id="ARBA00022833"/>
    </source>
</evidence>
<evidence type="ECO:0000259" key="10">
    <source>
        <dbReference type="Pfam" id="PF01435"/>
    </source>
</evidence>
<dbReference type="AlphaFoldDB" id="A0A559JPW6"/>
<keyword evidence="4 7" id="KW-0862">Zinc</keyword>
<dbReference type="InterPro" id="IPR027057">
    <property type="entry name" value="CAXX_Prtase_1"/>
</dbReference>
<organism evidence="12 13">
    <name type="scientific">Paenibacillus cremeus</name>
    <dbReference type="NCBI Taxonomy" id="2163881"/>
    <lineage>
        <taxon>Bacteria</taxon>
        <taxon>Bacillati</taxon>
        <taxon>Bacillota</taxon>
        <taxon>Bacilli</taxon>
        <taxon>Bacillales</taxon>
        <taxon>Paenibacillaceae</taxon>
        <taxon>Paenibacillus</taxon>
    </lineage>
</organism>
<evidence type="ECO:0000256" key="5">
    <source>
        <dbReference type="ARBA" id="ARBA00023049"/>
    </source>
</evidence>
<dbReference type="FunFam" id="3.30.2010.10:FF:000010">
    <property type="entry name" value="M48 family peptidase"/>
    <property type="match status" value="1"/>
</dbReference>
<dbReference type="Proteomes" id="UP000317036">
    <property type="component" value="Unassembled WGS sequence"/>
</dbReference>
<dbReference type="InterPro" id="IPR032456">
    <property type="entry name" value="Peptidase_M48_N"/>
</dbReference>
<feature type="transmembrane region" description="Helical" evidence="9">
    <location>
        <begin position="185"/>
        <end position="204"/>
    </location>
</feature>
<evidence type="ECO:0000256" key="1">
    <source>
        <dbReference type="ARBA" id="ARBA00022670"/>
    </source>
</evidence>
<keyword evidence="5 8" id="KW-0482">Metalloprotease</keyword>
<dbReference type="GO" id="GO:0004222">
    <property type="term" value="F:metalloendopeptidase activity"/>
    <property type="evidence" value="ECO:0007669"/>
    <property type="project" value="InterPro"/>
</dbReference>
<evidence type="ECO:0000256" key="6">
    <source>
        <dbReference type="PIRSR" id="PIRSR627057-1"/>
    </source>
</evidence>
<feature type="domain" description="Peptidase M48" evidence="10">
    <location>
        <begin position="217"/>
        <end position="419"/>
    </location>
</feature>
<keyword evidence="1 8" id="KW-0645">Protease</keyword>
<gene>
    <name evidence="12" type="ORF">FPZ49_31950</name>
</gene>
<feature type="transmembrane region" description="Helical" evidence="9">
    <location>
        <begin position="70"/>
        <end position="92"/>
    </location>
</feature>
<feature type="active site" evidence="6">
    <location>
        <position position="284"/>
    </location>
</feature>
<comment type="cofactor">
    <cofactor evidence="7 8">
        <name>Zn(2+)</name>
        <dbReference type="ChEBI" id="CHEBI:29105"/>
    </cofactor>
    <text evidence="7 8">Binds 1 zinc ion per subunit.</text>
</comment>
<dbReference type="CDD" id="cd07343">
    <property type="entry name" value="M48A_Zmpste24p_like"/>
    <property type="match status" value="1"/>
</dbReference>
<feature type="transmembrane region" description="Helical" evidence="9">
    <location>
        <begin position="335"/>
        <end position="354"/>
    </location>
</feature>
<comment type="caution">
    <text evidence="12">The sequence shown here is derived from an EMBL/GenBank/DDBJ whole genome shotgun (WGS) entry which is preliminary data.</text>
</comment>
<dbReference type="GO" id="GO:0046872">
    <property type="term" value="F:metal ion binding"/>
    <property type="evidence" value="ECO:0007669"/>
    <property type="project" value="UniProtKB-KW"/>
</dbReference>
<feature type="binding site" evidence="7">
    <location>
        <position position="287"/>
    </location>
    <ligand>
        <name>Zn(2+)</name>
        <dbReference type="ChEBI" id="CHEBI:29105"/>
        <note>catalytic</note>
    </ligand>
</feature>
<feature type="active site" description="Proton donor" evidence="6">
    <location>
        <position position="367"/>
    </location>
</feature>
<evidence type="ECO:0000313" key="13">
    <source>
        <dbReference type="Proteomes" id="UP000317036"/>
    </source>
</evidence>
<evidence type="ECO:0000256" key="7">
    <source>
        <dbReference type="PIRSR" id="PIRSR627057-2"/>
    </source>
</evidence>
<dbReference type="Pfam" id="PF16491">
    <property type="entry name" value="Peptidase_M48_N"/>
    <property type="match status" value="1"/>
</dbReference>
<reference evidence="12 13" key="1">
    <citation type="submission" date="2019-07" db="EMBL/GenBank/DDBJ databases">
        <authorList>
            <person name="Kim J."/>
        </authorList>
    </citation>
    <scope>NUCLEOTIDE SEQUENCE [LARGE SCALE GENOMIC DNA]</scope>
    <source>
        <strain evidence="12 13">JC52</strain>
    </source>
</reference>
<feature type="binding site" evidence="7">
    <location>
        <position position="363"/>
    </location>
    <ligand>
        <name>Zn(2+)</name>
        <dbReference type="ChEBI" id="CHEBI:29105"/>
        <note>catalytic</note>
    </ligand>
</feature>
<evidence type="ECO:0000256" key="9">
    <source>
        <dbReference type="SAM" id="Phobius"/>
    </source>
</evidence>
<feature type="transmembrane region" description="Helical" evidence="9">
    <location>
        <begin position="295"/>
        <end position="315"/>
    </location>
</feature>
<dbReference type="OrthoDB" id="9781930at2"/>
<feature type="transmembrane region" description="Helical" evidence="9">
    <location>
        <begin position="12"/>
        <end position="32"/>
    </location>
</feature>
<keyword evidence="2 7" id="KW-0479">Metal-binding</keyword>
<keyword evidence="3 8" id="KW-0378">Hydrolase</keyword>
<keyword evidence="13" id="KW-1185">Reference proteome</keyword>
<evidence type="ECO:0000256" key="2">
    <source>
        <dbReference type="ARBA" id="ARBA00022723"/>
    </source>
</evidence>
<keyword evidence="9" id="KW-0812">Transmembrane</keyword>
<comment type="similarity">
    <text evidence="8">Belongs to the peptidase M48 family.</text>
</comment>
<feature type="domain" description="CAAX prenyl protease 1 N-terminal" evidence="11">
    <location>
        <begin position="51"/>
        <end position="210"/>
    </location>
</feature>
<keyword evidence="9" id="KW-0472">Membrane</keyword>
<dbReference type="PANTHER" id="PTHR10120">
    <property type="entry name" value="CAAX PRENYL PROTEASE 1"/>
    <property type="match status" value="1"/>
</dbReference>
<sequence length="426" mass="48551">MRITDSDTRRPIRIYLMLFAAYALFIALYVIIVPSSIIPQAYRGTAADPATFLTAAQLQQSETLAAARNAIFFLSYPWEWGLYVVLLFGGFARRWQERLEAAGWPSILRLPAFLLLLQVVTFLVFLPMKLANYMLSRGYGLSTQTFPSWLRDKAVSFGVNYLMTMLVAVVAFWFIARGGRWWLKLWLLSLPFTLFMIYIQPVVIDPLYNQFTRLSDPLLEQRILNLAAKADIPADRVYEVDMSQKTNELNAYVTGIGSSLRIVLWDTTLKSLKEDEILLIMAHEMGHYVMHHLEWSVVGGVVSSFFLLWFGSWAYKYALRRWGPQWGIGRLHDPAGLPVVLLLVSLVTFVSLPVSNAVSRQAEHAADMYAFQLIGNNEGAVSMYQKLAVFSLSDVNPPRLVKWFRSTHPSIMERIIDAQSYRPTGK</sequence>
<name>A0A559JPW6_9BACL</name>
<evidence type="ECO:0000256" key="8">
    <source>
        <dbReference type="RuleBase" id="RU003983"/>
    </source>
</evidence>
<protein>
    <submittedName>
        <fullName evidence="12">M48 family metallopeptidase</fullName>
    </submittedName>
</protein>
<dbReference type="Gene3D" id="3.30.2010.10">
    <property type="entry name" value="Metalloproteases ('zincins'), catalytic domain"/>
    <property type="match status" value="1"/>
</dbReference>
<feature type="transmembrane region" description="Helical" evidence="9">
    <location>
        <begin position="155"/>
        <end position="176"/>
    </location>
</feature>
<feature type="transmembrane region" description="Helical" evidence="9">
    <location>
        <begin position="113"/>
        <end position="135"/>
    </location>
</feature>
<dbReference type="RefSeq" id="WP_144854356.1">
    <property type="nucleotide sequence ID" value="NZ_VNJI01000066.1"/>
</dbReference>
<proteinExistence type="inferred from homology"/>
<accession>A0A559JPW6</accession>
<dbReference type="Pfam" id="PF01435">
    <property type="entry name" value="Peptidase_M48"/>
    <property type="match status" value="1"/>
</dbReference>
<evidence type="ECO:0000313" key="12">
    <source>
        <dbReference type="EMBL" id="TVY01919.1"/>
    </source>
</evidence>
<keyword evidence="9" id="KW-1133">Transmembrane helix</keyword>
<evidence type="ECO:0000259" key="11">
    <source>
        <dbReference type="Pfam" id="PF16491"/>
    </source>
</evidence>
<dbReference type="InterPro" id="IPR001915">
    <property type="entry name" value="Peptidase_M48"/>
</dbReference>
<dbReference type="EMBL" id="VNJI01000066">
    <property type="protein sequence ID" value="TVY01919.1"/>
    <property type="molecule type" value="Genomic_DNA"/>
</dbReference>
<feature type="binding site" evidence="7">
    <location>
        <position position="283"/>
    </location>
    <ligand>
        <name>Zn(2+)</name>
        <dbReference type="ChEBI" id="CHEBI:29105"/>
        <note>catalytic</note>
    </ligand>
</feature>